<evidence type="ECO:0000313" key="1">
    <source>
        <dbReference type="EMBL" id="MFA9191162.1"/>
    </source>
</evidence>
<proteinExistence type="predicted"/>
<keyword evidence="2" id="KW-1185">Reference proteome</keyword>
<evidence type="ECO:0008006" key="3">
    <source>
        <dbReference type="Google" id="ProtNLM"/>
    </source>
</evidence>
<dbReference type="RefSeq" id="WP_373406155.1">
    <property type="nucleotide sequence ID" value="NZ_JBCFQL010000006.1"/>
</dbReference>
<gene>
    <name evidence="1" type="ORF">AAGV28_07235</name>
</gene>
<sequence>MSNISIGKINNQEIQVIDLFGIEYIYLKPICSALGVSYTKEVFEVMENDFVSDKHKLLPIVIDEKETDSIAIPIKYMLGYIAVISKKTFLSKDDYLKNKRKILDAMYEYLFPHYKE</sequence>
<protein>
    <recommendedName>
        <fullName evidence="3">Antirepressor protein ant N-terminal domain-containing protein</fullName>
    </recommendedName>
</protein>
<name>A0ABV4TE14_9FLAO</name>
<dbReference type="EMBL" id="JBCFQL010000006">
    <property type="protein sequence ID" value="MFA9191162.1"/>
    <property type="molecule type" value="Genomic_DNA"/>
</dbReference>
<reference evidence="1 2" key="1">
    <citation type="submission" date="2024-04" db="EMBL/GenBank/DDBJ databases">
        <title>New Clade of Flavobacterium.</title>
        <authorList>
            <person name="Matos L."/>
            <person name="Proenca D.N."/>
            <person name="Fransisco R.M."/>
            <person name="Chung A.P."/>
            <person name="Maccario L."/>
            <person name="Sorensen S.J."/>
            <person name="Morais P.V."/>
        </authorList>
    </citation>
    <scope>NUCLEOTIDE SEQUENCE [LARGE SCALE GENOMIC DNA]</scope>
    <source>
        <strain evidence="1 2">FZUC8N2.13</strain>
    </source>
</reference>
<organism evidence="1 2">
    <name type="scientific">Flavobacterium zubiriense</name>
    <dbReference type="NCBI Taxonomy" id="3138075"/>
    <lineage>
        <taxon>Bacteria</taxon>
        <taxon>Pseudomonadati</taxon>
        <taxon>Bacteroidota</taxon>
        <taxon>Flavobacteriia</taxon>
        <taxon>Flavobacteriales</taxon>
        <taxon>Flavobacteriaceae</taxon>
        <taxon>Flavobacterium</taxon>
    </lineage>
</organism>
<evidence type="ECO:0000313" key="2">
    <source>
        <dbReference type="Proteomes" id="UP001574169"/>
    </source>
</evidence>
<comment type="caution">
    <text evidence="1">The sequence shown here is derived from an EMBL/GenBank/DDBJ whole genome shotgun (WGS) entry which is preliminary data.</text>
</comment>
<accession>A0ABV4TE14</accession>
<dbReference type="Proteomes" id="UP001574169">
    <property type="component" value="Unassembled WGS sequence"/>
</dbReference>